<reference evidence="1 2" key="1">
    <citation type="journal article" date="2019" name="Sci. Rep.">
        <title>Orb-weaving spider Araneus ventricosus genome elucidates the spidroin gene catalogue.</title>
        <authorList>
            <person name="Kono N."/>
            <person name="Nakamura H."/>
            <person name="Ohtoshi R."/>
            <person name="Moran D.A.P."/>
            <person name="Shinohara A."/>
            <person name="Yoshida Y."/>
            <person name="Fujiwara M."/>
            <person name="Mori M."/>
            <person name="Tomita M."/>
            <person name="Arakawa K."/>
        </authorList>
    </citation>
    <scope>NUCLEOTIDE SEQUENCE [LARGE SCALE GENOMIC DNA]</scope>
</reference>
<comment type="caution">
    <text evidence="1">The sequence shown here is derived from an EMBL/GenBank/DDBJ whole genome shotgun (WGS) entry which is preliminary data.</text>
</comment>
<dbReference type="InterPro" id="IPR012337">
    <property type="entry name" value="RNaseH-like_sf"/>
</dbReference>
<dbReference type="PANTHER" id="PTHR31511">
    <property type="entry name" value="PROTEIN CBG23764"/>
    <property type="match status" value="1"/>
</dbReference>
<dbReference type="EMBL" id="BGPR01047993">
    <property type="protein sequence ID" value="GBO25002.1"/>
    <property type="molecule type" value="Genomic_DNA"/>
</dbReference>
<dbReference type="GO" id="GO:0003676">
    <property type="term" value="F:nucleic acid binding"/>
    <property type="evidence" value="ECO:0007669"/>
    <property type="project" value="InterPro"/>
</dbReference>
<dbReference type="Proteomes" id="UP000499080">
    <property type="component" value="Unassembled WGS sequence"/>
</dbReference>
<dbReference type="SUPFAM" id="SSF53098">
    <property type="entry name" value="Ribonuclease H-like"/>
    <property type="match status" value="1"/>
</dbReference>
<dbReference type="OrthoDB" id="6433996at2759"/>
<name>A0A4Y2VKC1_ARAVE</name>
<dbReference type="AlphaFoldDB" id="A0A4Y2VKC1"/>
<protein>
    <recommendedName>
        <fullName evidence="3">DNA-directed DNA polymerase</fullName>
    </recommendedName>
</protein>
<evidence type="ECO:0000313" key="1">
    <source>
        <dbReference type="EMBL" id="GBO25002.1"/>
    </source>
</evidence>
<accession>A0A4Y2VKC1</accession>
<evidence type="ECO:0008006" key="3">
    <source>
        <dbReference type="Google" id="ProtNLM"/>
    </source>
</evidence>
<dbReference type="Gene3D" id="3.30.420.10">
    <property type="entry name" value="Ribonuclease H-like superfamily/Ribonuclease H"/>
    <property type="match status" value="1"/>
</dbReference>
<dbReference type="InterPro" id="IPR036397">
    <property type="entry name" value="RNaseH_sf"/>
</dbReference>
<evidence type="ECO:0000313" key="2">
    <source>
        <dbReference type="Proteomes" id="UP000499080"/>
    </source>
</evidence>
<gene>
    <name evidence="1" type="ORF">AVEN_56336_1</name>
</gene>
<dbReference type="PANTHER" id="PTHR31511:SF12">
    <property type="entry name" value="RHO TERMINATION FACTOR N-TERMINAL DOMAIN-CONTAINING PROTEIN"/>
    <property type="match status" value="1"/>
</dbReference>
<proteinExistence type="predicted"/>
<organism evidence="1 2">
    <name type="scientific">Araneus ventricosus</name>
    <name type="common">Orbweaver spider</name>
    <name type="synonym">Epeira ventricosa</name>
    <dbReference type="NCBI Taxonomy" id="182803"/>
    <lineage>
        <taxon>Eukaryota</taxon>
        <taxon>Metazoa</taxon>
        <taxon>Ecdysozoa</taxon>
        <taxon>Arthropoda</taxon>
        <taxon>Chelicerata</taxon>
        <taxon>Arachnida</taxon>
        <taxon>Araneae</taxon>
        <taxon>Araneomorphae</taxon>
        <taxon>Entelegynae</taxon>
        <taxon>Araneoidea</taxon>
        <taxon>Araneidae</taxon>
        <taxon>Araneus</taxon>
    </lineage>
</organism>
<sequence length="149" mass="17260">MIPLSIEERKQQLDSATRWYACGVVFTLINYKVHDYDHLTGQYRRLAHNLSNLALKSPAILPVIFHNLSGYDSHLLIKELDNDKYDIHVIPHYTEEHISFSKKVSSKFAIRFIDSFPFMSSHIDSLERNLKPEHFVNLSTFSPLTNSPS</sequence>
<keyword evidence="2" id="KW-1185">Reference proteome</keyword>